<keyword evidence="5 9" id="KW-0862">Zinc</keyword>
<gene>
    <name evidence="12" type="ORF">HERILL_LOCUS15679</name>
</gene>
<keyword evidence="7" id="KW-0539">Nucleus</keyword>
<reference evidence="12 13" key="1">
    <citation type="submission" date="2020-11" db="EMBL/GenBank/DDBJ databases">
        <authorList>
            <person name="Wallbank WR R."/>
            <person name="Pardo Diaz C."/>
            <person name="Kozak K."/>
            <person name="Martin S."/>
            <person name="Jiggins C."/>
            <person name="Moest M."/>
            <person name="Warren A I."/>
            <person name="Generalovic N T."/>
            <person name="Byers J.R.P. K."/>
            <person name="Montejo-Kovacevich G."/>
            <person name="Yen C E."/>
        </authorList>
    </citation>
    <scope>NUCLEOTIDE SEQUENCE [LARGE SCALE GENOMIC DNA]</scope>
</reference>
<dbReference type="Gene3D" id="3.40.1800.20">
    <property type="match status" value="1"/>
</dbReference>
<feature type="domain" description="C2H2-type" evidence="10">
    <location>
        <begin position="230"/>
        <end position="258"/>
    </location>
</feature>
<dbReference type="SMART" id="SM00868">
    <property type="entry name" value="zf-AD"/>
    <property type="match status" value="1"/>
</dbReference>
<feature type="domain" description="C2H2-type" evidence="10">
    <location>
        <begin position="535"/>
        <end position="563"/>
    </location>
</feature>
<feature type="binding site" evidence="9">
    <location>
        <position position="7"/>
    </location>
    <ligand>
        <name>Zn(2+)</name>
        <dbReference type="ChEBI" id="CHEBI:29105"/>
    </ligand>
</feature>
<dbReference type="GO" id="GO:0005634">
    <property type="term" value="C:nucleus"/>
    <property type="evidence" value="ECO:0007669"/>
    <property type="project" value="UniProtKB-SubCell"/>
</dbReference>
<keyword evidence="6" id="KW-0238">DNA-binding</keyword>
<evidence type="ECO:0000256" key="9">
    <source>
        <dbReference type="PROSITE-ProRule" id="PRU01263"/>
    </source>
</evidence>
<keyword evidence="4 8" id="KW-0863">Zinc-finger</keyword>
<dbReference type="SUPFAM" id="SSF57667">
    <property type="entry name" value="beta-beta-alpha zinc fingers"/>
    <property type="match status" value="4"/>
</dbReference>
<comment type="subcellular location">
    <subcellularLocation>
        <location evidence="1">Nucleus</location>
    </subcellularLocation>
</comment>
<dbReference type="InterPro" id="IPR012934">
    <property type="entry name" value="Znf_AD"/>
</dbReference>
<evidence type="ECO:0000256" key="8">
    <source>
        <dbReference type="PROSITE-ProRule" id="PRU00042"/>
    </source>
</evidence>
<evidence type="ECO:0000256" key="5">
    <source>
        <dbReference type="ARBA" id="ARBA00022833"/>
    </source>
</evidence>
<feature type="domain" description="C2H2-type" evidence="10">
    <location>
        <begin position="412"/>
        <end position="440"/>
    </location>
</feature>
<dbReference type="AlphaFoldDB" id="A0A7R8Z1C9"/>
<protein>
    <submittedName>
        <fullName evidence="12">Uncharacterized protein</fullName>
    </submittedName>
</protein>
<sequence length="584" mass="66494">MDTEDLCRTCLETENPLVPLFEEGKPSVISSESGTLVDLLRSLSGIEISSDDGLPLQICTFCIGELQRLQTFKLKCQKSETTLLKLKEAKLLLVRLTEGTADSSNVDMKPNTSFIKDEIIDILDDDEEEDDEGPNENTSYDDDVPLIESYEAGYDMDEEMIEKMTNDDLAELSGNSETNTEVMSAELESVNSEKTKKVVNNKKKVVRKFITKFDPSTLRDFETSSNEKELKCPGCSEIFTKLDSLRAHIMEIHTKGEVCYLCDPASGLQVTDIWKHCIDHLPKKHMCPACGKRFIKRTYLRAHMKLTHSGLRREIFHCKLCSKTFKTRSGISYHRQVAHAVEKPYACEICSARFAHIKLLRLHMLSYHTDGPPKCKFCGQCFNAYSTMIKHVRRQHSGVNKQRVTNAMQSSFKCAICSQQFAEKHTLEAHVISSHTNFRQFKCTHCPFSFKFKSVMGIHMSTHHPNAVTEDISTDCEICSKSLRSQDSLATHMSNVHTNTRPYLCVFCSYSFKIESNLESHISNIHSQRVGHIEYKCDECDSLFYSRDNLLEHKELTHNTNVQAAGNSEGSYDATDYIFRTMFE</sequence>
<dbReference type="EMBL" id="LR899014">
    <property type="protein sequence ID" value="CAD7093394.1"/>
    <property type="molecule type" value="Genomic_DNA"/>
</dbReference>
<dbReference type="PROSITE" id="PS00028">
    <property type="entry name" value="ZINC_FINGER_C2H2_1"/>
    <property type="match status" value="9"/>
</dbReference>
<evidence type="ECO:0000256" key="6">
    <source>
        <dbReference type="ARBA" id="ARBA00023125"/>
    </source>
</evidence>
<evidence type="ECO:0000256" key="4">
    <source>
        <dbReference type="ARBA" id="ARBA00022771"/>
    </source>
</evidence>
<dbReference type="Pfam" id="PF00096">
    <property type="entry name" value="zf-C2H2"/>
    <property type="match status" value="2"/>
</dbReference>
<feature type="domain" description="C2H2-type" evidence="10">
    <location>
        <begin position="316"/>
        <end position="344"/>
    </location>
</feature>
<evidence type="ECO:0000256" key="1">
    <source>
        <dbReference type="ARBA" id="ARBA00004123"/>
    </source>
</evidence>
<feature type="domain" description="ZAD" evidence="11">
    <location>
        <begin position="5"/>
        <end position="86"/>
    </location>
</feature>
<dbReference type="InterPro" id="IPR036236">
    <property type="entry name" value="Znf_C2H2_sf"/>
</dbReference>
<feature type="binding site" evidence="9">
    <location>
        <position position="10"/>
    </location>
    <ligand>
        <name>Zn(2+)</name>
        <dbReference type="ChEBI" id="CHEBI:29105"/>
    </ligand>
</feature>
<name>A0A7R8Z1C9_HERIL</name>
<feature type="domain" description="C2H2-type" evidence="10">
    <location>
        <begin position="345"/>
        <end position="373"/>
    </location>
</feature>
<keyword evidence="3" id="KW-0677">Repeat</keyword>
<dbReference type="SUPFAM" id="SSF57716">
    <property type="entry name" value="Glucocorticoid receptor-like (DNA-binding domain)"/>
    <property type="match status" value="1"/>
</dbReference>
<dbReference type="Gene3D" id="3.30.160.60">
    <property type="entry name" value="Classic Zinc Finger"/>
    <property type="match status" value="5"/>
</dbReference>
<feature type="domain" description="C2H2-type" evidence="10">
    <location>
        <begin position="474"/>
        <end position="502"/>
    </location>
</feature>
<dbReference type="InterPro" id="IPR050589">
    <property type="entry name" value="Ikaros_C2H2-ZF"/>
</dbReference>
<keyword evidence="13" id="KW-1185">Reference proteome</keyword>
<dbReference type="GO" id="GO:0003700">
    <property type="term" value="F:DNA-binding transcription factor activity"/>
    <property type="evidence" value="ECO:0007669"/>
    <property type="project" value="TreeGrafter"/>
</dbReference>
<dbReference type="GO" id="GO:0000978">
    <property type="term" value="F:RNA polymerase II cis-regulatory region sequence-specific DNA binding"/>
    <property type="evidence" value="ECO:0007669"/>
    <property type="project" value="TreeGrafter"/>
</dbReference>
<dbReference type="PANTHER" id="PTHR24404">
    <property type="entry name" value="ZINC FINGER PROTEIN"/>
    <property type="match status" value="1"/>
</dbReference>
<feature type="domain" description="C2H2-type" evidence="10">
    <location>
        <begin position="373"/>
        <end position="401"/>
    </location>
</feature>
<feature type="domain" description="C2H2-type" evidence="10">
    <location>
        <begin position="503"/>
        <end position="531"/>
    </location>
</feature>
<evidence type="ECO:0000256" key="2">
    <source>
        <dbReference type="ARBA" id="ARBA00022723"/>
    </source>
</evidence>
<evidence type="ECO:0000256" key="3">
    <source>
        <dbReference type="ARBA" id="ARBA00022737"/>
    </source>
</evidence>
<dbReference type="PROSITE" id="PS51915">
    <property type="entry name" value="ZAD"/>
    <property type="match status" value="1"/>
</dbReference>
<dbReference type="PROSITE" id="PS50157">
    <property type="entry name" value="ZINC_FINGER_C2H2_2"/>
    <property type="match status" value="10"/>
</dbReference>
<evidence type="ECO:0000313" key="13">
    <source>
        <dbReference type="Proteomes" id="UP000594454"/>
    </source>
</evidence>
<feature type="binding site" evidence="9">
    <location>
        <position position="59"/>
    </location>
    <ligand>
        <name>Zn(2+)</name>
        <dbReference type="ChEBI" id="CHEBI:29105"/>
    </ligand>
</feature>
<dbReference type="Pfam" id="PF07776">
    <property type="entry name" value="zf-AD"/>
    <property type="match status" value="1"/>
</dbReference>
<keyword evidence="2 9" id="KW-0479">Metal-binding</keyword>
<feature type="domain" description="C2H2-type" evidence="10">
    <location>
        <begin position="285"/>
        <end position="313"/>
    </location>
</feature>
<dbReference type="Proteomes" id="UP000594454">
    <property type="component" value="Chromosome 6"/>
</dbReference>
<dbReference type="OMA" id="THACHIC"/>
<dbReference type="InParanoid" id="A0A7R8Z1C9"/>
<dbReference type="GO" id="GO:0006357">
    <property type="term" value="P:regulation of transcription by RNA polymerase II"/>
    <property type="evidence" value="ECO:0007669"/>
    <property type="project" value="TreeGrafter"/>
</dbReference>
<dbReference type="OrthoDB" id="8043990at2759"/>
<proteinExistence type="predicted"/>
<evidence type="ECO:0000313" key="12">
    <source>
        <dbReference type="EMBL" id="CAD7093394.1"/>
    </source>
</evidence>
<dbReference type="FunFam" id="3.30.160.60:FF:000065">
    <property type="entry name" value="B-cell CLL/lymphoma 6, member B"/>
    <property type="match status" value="1"/>
</dbReference>
<feature type="binding site" evidence="9">
    <location>
        <position position="62"/>
    </location>
    <ligand>
        <name>Zn(2+)</name>
        <dbReference type="ChEBI" id="CHEBI:29105"/>
    </ligand>
</feature>
<dbReference type="SMART" id="SM00355">
    <property type="entry name" value="ZnF_C2H2"/>
    <property type="match status" value="10"/>
</dbReference>
<accession>A0A7R8Z1C9</accession>
<dbReference type="GO" id="GO:0008270">
    <property type="term" value="F:zinc ion binding"/>
    <property type="evidence" value="ECO:0007669"/>
    <property type="project" value="UniProtKB-UniRule"/>
</dbReference>
<feature type="domain" description="C2H2-type" evidence="10">
    <location>
        <begin position="441"/>
        <end position="463"/>
    </location>
</feature>
<evidence type="ECO:0000259" key="10">
    <source>
        <dbReference type="PROSITE" id="PS50157"/>
    </source>
</evidence>
<evidence type="ECO:0000259" key="11">
    <source>
        <dbReference type="PROSITE" id="PS51915"/>
    </source>
</evidence>
<dbReference type="Pfam" id="PF13912">
    <property type="entry name" value="zf-C2H2_6"/>
    <property type="match status" value="1"/>
</dbReference>
<dbReference type="InterPro" id="IPR013087">
    <property type="entry name" value="Znf_C2H2_type"/>
</dbReference>
<dbReference type="PANTHER" id="PTHR24404:SF114">
    <property type="entry name" value="KLUMPFUSS, ISOFORM B-RELATED"/>
    <property type="match status" value="1"/>
</dbReference>
<organism evidence="12 13">
    <name type="scientific">Hermetia illucens</name>
    <name type="common">Black soldier fly</name>
    <dbReference type="NCBI Taxonomy" id="343691"/>
    <lineage>
        <taxon>Eukaryota</taxon>
        <taxon>Metazoa</taxon>
        <taxon>Ecdysozoa</taxon>
        <taxon>Arthropoda</taxon>
        <taxon>Hexapoda</taxon>
        <taxon>Insecta</taxon>
        <taxon>Pterygota</taxon>
        <taxon>Neoptera</taxon>
        <taxon>Endopterygota</taxon>
        <taxon>Diptera</taxon>
        <taxon>Brachycera</taxon>
        <taxon>Stratiomyomorpha</taxon>
        <taxon>Stratiomyidae</taxon>
        <taxon>Hermetiinae</taxon>
        <taxon>Hermetia</taxon>
    </lineage>
</organism>
<evidence type="ECO:0000256" key="7">
    <source>
        <dbReference type="ARBA" id="ARBA00023242"/>
    </source>
</evidence>